<evidence type="ECO:0000313" key="3">
    <source>
        <dbReference type="Proteomes" id="UP000447873"/>
    </source>
</evidence>
<gene>
    <name evidence="2" type="ORF">EG328_010357</name>
</gene>
<feature type="region of interest" description="Disordered" evidence="1">
    <location>
        <begin position="350"/>
        <end position="371"/>
    </location>
</feature>
<dbReference type="Proteomes" id="UP000447873">
    <property type="component" value="Unassembled WGS sequence"/>
</dbReference>
<evidence type="ECO:0008006" key="4">
    <source>
        <dbReference type="Google" id="ProtNLM"/>
    </source>
</evidence>
<dbReference type="EMBL" id="WNWS01000677">
    <property type="protein sequence ID" value="KAE9964549.1"/>
    <property type="molecule type" value="Genomic_DNA"/>
</dbReference>
<dbReference type="GO" id="GO:0005739">
    <property type="term" value="C:mitochondrion"/>
    <property type="evidence" value="ECO:0007669"/>
    <property type="project" value="TreeGrafter"/>
</dbReference>
<feature type="compositionally biased region" description="Basic and acidic residues" evidence="1">
    <location>
        <begin position="350"/>
        <end position="359"/>
    </location>
</feature>
<dbReference type="PANTHER" id="PTHR46434:SF1">
    <property type="entry name" value="GENETIC INTERACTOR OF PROHIBITINS 3, MITOCHONDRIAL"/>
    <property type="match status" value="1"/>
</dbReference>
<dbReference type="AlphaFoldDB" id="A0A8H3U9C2"/>
<evidence type="ECO:0000256" key="1">
    <source>
        <dbReference type="SAM" id="MobiDB-lite"/>
    </source>
</evidence>
<feature type="region of interest" description="Disordered" evidence="1">
    <location>
        <begin position="638"/>
        <end position="677"/>
    </location>
</feature>
<feature type="compositionally biased region" description="Basic residues" evidence="1">
    <location>
        <begin position="647"/>
        <end position="668"/>
    </location>
</feature>
<sequence>MRVLTQQTKNLLYRDLYDLLPAYLIPALPIRTKARPSPSLTRESYRQTRRITTTPRNRSSLAVELPPNVHHDHSPLDTRAKLPLACPGCGAPTQTLYELEAGYFDLERRSVKNFISPRRRTEQNVVEHTLGNVPKNVRQKLGIDVLKESNEIEKREDQMPFCDRCHNLLHYNTGESISHPSLQALEDTISESPHKHNHIYHVLDAADFPMSLVAGIYRHPTFAHLRTRNRRSKTQHWDKGKTWDMSFIITRSDILAPKKEQVDRMMHRILEILRDALGKTGEDVRLGNVWCVSAKRGWWTKDIKEKIATNRGGNWLVGKVNVGKSSLFEVIFPKNTEDLDMKKLRGERDIAPSRPRSETAKAFQSSPMDTDEPDTKDIFADVYSDTSSLLPPAQPETKFPIMPLVSDLPGTTASPIRVPFSGGKGELIDLPGLERSTIDECVKPENRLDLVMKQRIVPQRIVMKPGSSLLLGGGLIRITPTTPDLVLMAHAFVPIEAHLTSTPKAEAIQNGQRDSGIRSIFNPASKSIVSSAGTFDLNCDVTKAHAGPLTRRDAVGLQTERLPFIVFSTDILIEGVGWVELVAQVRRKRDHWLQDTSLLGEEDALSALGKPKSPYPQVEIFSPKGAYISQRKTLGAWLVGGPEGKPSHKKAKGRPRASMKNARNRRPKGTMTSSGEW</sequence>
<dbReference type="SUPFAM" id="SSF52540">
    <property type="entry name" value="P-loop containing nucleoside triphosphate hydrolases"/>
    <property type="match status" value="1"/>
</dbReference>
<dbReference type="InterPro" id="IPR027417">
    <property type="entry name" value="P-loop_NTPase"/>
</dbReference>
<dbReference type="Gene3D" id="3.40.50.300">
    <property type="entry name" value="P-loop containing nucleotide triphosphate hydrolases"/>
    <property type="match status" value="1"/>
</dbReference>
<evidence type="ECO:0000313" key="2">
    <source>
        <dbReference type="EMBL" id="KAE9964549.1"/>
    </source>
</evidence>
<proteinExistence type="predicted"/>
<dbReference type="PANTHER" id="PTHR46434">
    <property type="entry name" value="GENETIC INTERACTOR OF PROHIBITINS 3, MITOCHONDRIAL"/>
    <property type="match status" value="1"/>
</dbReference>
<dbReference type="InterPro" id="IPR050896">
    <property type="entry name" value="Mito_lipid_metab_GTPase"/>
</dbReference>
<protein>
    <recommendedName>
        <fullName evidence="4">Genetic interactor of prohibitins 3, mitochondrial</fullName>
    </recommendedName>
</protein>
<accession>A0A8H3U9C2</accession>
<reference evidence="2 3" key="1">
    <citation type="submission" date="2018-12" db="EMBL/GenBank/DDBJ databases">
        <title>Venturia inaequalis Genome Resource.</title>
        <authorList>
            <person name="Lichtner F.J."/>
        </authorList>
    </citation>
    <scope>NUCLEOTIDE SEQUENCE [LARGE SCALE GENOMIC DNA]</scope>
    <source>
        <strain evidence="2 3">120213</strain>
    </source>
</reference>
<comment type="caution">
    <text evidence="2">The sequence shown here is derived from an EMBL/GenBank/DDBJ whole genome shotgun (WGS) entry which is preliminary data.</text>
</comment>
<organism evidence="2 3">
    <name type="scientific">Venturia inaequalis</name>
    <name type="common">Apple scab fungus</name>
    <dbReference type="NCBI Taxonomy" id="5025"/>
    <lineage>
        <taxon>Eukaryota</taxon>
        <taxon>Fungi</taxon>
        <taxon>Dikarya</taxon>
        <taxon>Ascomycota</taxon>
        <taxon>Pezizomycotina</taxon>
        <taxon>Dothideomycetes</taxon>
        <taxon>Pleosporomycetidae</taxon>
        <taxon>Venturiales</taxon>
        <taxon>Venturiaceae</taxon>
        <taxon>Venturia</taxon>
    </lineage>
</organism>
<name>A0A8H3U9C2_VENIN</name>
<feature type="region of interest" description="Disordered" evidence="1">
    <location>
        <begin position="35"/>
        <end position="58"/>
    </location>
</feature>